<dbReference type="STRING" id="1513896.SAMN05660841_01488"/>
<reference evidence="11" key="1">
    <citation type="submission" date="2017-02" db="EMBL/GenBank/DDBJ databases">
        <authorList>
            <person name="Varghese N."/>
            <person name="Submissions S."/>
        </authorList>
    </citation>
    <scope>NUCLEOTIDE SEQUENCE [LARGE SCALE GENOMIC DNA]</scope>
    <source>
        <strain evidence="11">DSM 24091</strain>
    </source>
</reference>
<comment type="subcellular location">
    <subcellularLocation>
        <location evidence="1">Cell membrane</location>
        <topology evidence="1">Multi-pass membrane protein</topology>
    </subcellularLocation>
</comment>
<keyword evidence="3" id="KW-1003">Cell membrane</keyword>
<evidence type="ECO:0000256" key="6">
    <source>
        <dbReference type="ARBA" id="ARBA00023136"/>
    </source>
</evidence>
<keyword evidence="10" id="KW-0449">Lipoprotein</keyword>
<feature type="domain" description="ABC3 transporter permease C-terminal" evidence="8">
    <location>
        <begin position="272"/>
        <end position="397"/>
    </location>
</feature>
<evidence type="ECO:0000313" key="11">
    <source>
        <dbReference type="Proteomes" id="UP000190150"/>
    </source>
</evidence>
<evidence type="ECO:0000259" key="9">
    <source>
        <dbReference type="Pfam" id="PF12704"/>
    </source>
</evidence>
<dbReference type="OrthoDB" id="1522670at2"/>
<feature type="transmembrane region" description="Helical" evidence="7">
    <location>
        <begin position="272"/>
        <end position="295"/>
    </location>
</feature>
<keyword evidence="5 7" id="KW-1133">Transmembrane helix</keyword>
<dbReference type="EMBL" id="FUZF01000004">
    <property type="protein sequence ID" value="SKB61161.1"/>
    <property type="molecule type" value="Genomic_DNA"/>
</dbReference>
<gene>
    <name evidence="10" type="ORF">SAMN05660841_01488</name>
</gene>
<evidence type="ECO:0000256" key="2">
    <source>
        <dbReference type="ARBA" id="ARBA00005236"/>
    </source>
</evidence>
<keyword evidence="11" id="KW-1185">Reference proteome</keyword>
<feature type="domain" description="MacB-like periplasmic core" evidence="9">
    <location>
        <begin position="27"/>
        <end position="241"/>
    </location>
</feature>
<comment type="similarity">
    <text evidence="2">Belongs to the ABC-4 integral membrane protein family. LolC/E subfamily.</text>
</comment>
<dbReference type="AlphaFoldDB" id="A0A1T5CP96"/>
<dbReference type="PANTHER" id="PTHR30489:SF0">
    <property type="entry name" value="LIPOPROTEIN-RELEASING SYSTEM TRANSMEMBRANE PROTEIN LOLE"/>
    <property type="match status" value="1"/>
</dbReference>
<accession>A0A1T5CP96</accession>
<dbReference type="Proteomes" id="UP000190150">
    <property type="component" value="Unassembled WGS sequence"/>
</dbReference>
<dbReference type="RefSeq" id="WP_079642453.1">
    <property type="nucleotide sequence ID" value="NZ_FUZF01000004.1"/>
</dbReference>
<evidence type="ECO:0000259" key="8">
    <source>
        <dbReference type="Pfam" id="PF02687"/>
    </source>
</evidence>
<evidence type="ECO:0000256" key="7">
    <source>
        <dbReference type="SAM" id="Phobius"/>
    </source>
</evidence>
<protein>
    <submittedName>
        <fullName evidence="10">Lipoprotein-releasing system permease protein</fullName>
    </submittedName>
</protein>
<dbReference type="InterPro" id="IPR003838">
    <property type="entry name" value="ABC3_permease_C"/>
</dbReference>
<feature type="transmembrane region" description="Helical" evidence="7">
    <location>
        <begin position="22"/>
        <end position="45"/>
    </location>
</feature>
<dbReference type="Pfam" id="PF02687">
    <property type="entry name" value="FtsX"/>
    <property type="match status" value="1"/>
</dbReference>
<evidence type="ECO:0000256" key="1">
    <source>
        <dbReference type="ARBA" id="ARBA00004651"/>
    </source>
</evidence>
<dbReference type="InterPro" id="IPR051447">
    <property type="entry name" value="Lipoprotein-release_system"/>
</dbReference>
<evidence type="ECO:0000256" key="5">
    <source>
        <dbReference type="ARBA" id="ARBA00022989"/>
    </source>
</evidence>
<keyword evidence="6 7" id="KW-0472">Membrane</keyword>
<dbReference type="Pfam" id="PF12704">
    <property type="entry name" value="MacB_PCD"/>
    <property type="match status" value="1"/>
</dbReference>
<evidence type="ECO:0000313" key="10">
    <source>
        <dbReference type="EMBL" id="SKB61161.1"/>
    </source>
</evidence>
<dbReference type="PANTHER" id="PTHR30489">
    <property type="entry name" value="LIPOPROTEIN-RELEASING SYSTEM TRANSMEMBRANE PROTEIN LOLE"/>
    <property type="match status" value="1"/>
</dbReference>
<feature type="transmembrane region" description="Helical" evidence="7">
    <location>
        <begin position="370"/>
        <end position="392"/>
    </location>
</feature>
<dbReference type="GO" id="GO:0044874">
    <property type="term" value="P:lipoprotein localization to outer membrane"/>
    <property type="evidence" value="ECO:0007669"/>
    <property type="project" value="TreeGrafter"/>
</dbReference>
<feature type="transmembrane region" description="Helical" evidence="7">
    <location>
        <begin position="316"/>
        <end position="342"/>
    </location>
</feature>
<evidence type="ECO:0000256" key="4">
    <source>
        <dbReference type="ARBA" id="ARBA00022692"/>
    </source>
</evidence>
<proteinExistence type="inferred from homology"/>
<organism evidence="10 11">
    <name type="scientific">Sphingobacterium nematocida</name>
    <dbReference type="NCBI Taxonomy" id="1513896"/>
    <lineage>
        <taxon>Bacteria</taxon>
        <taxon>Pseudomonadati</taxon>
        <taxon>Bacteroidota</taxon>
        <taxon>Sphingobacteriia</taxon>
        <taxon>Sphingobacteriales</taxon>
        <taxon>Sphingobacteriaceae</taxon>
        <taxon>Sphingobacterium</taxon>
    </lineage>
</organism>
<name>A0A1T5CP96_9SPHI</name>
<dbReference type="InterPro" id="IPR025857">
    <property type="entry name" value="MacB_PCD"/>
</dbReference>
<dbReference type="GO" id="GO:0098797">
    <property type="term" value="C:plasma membrane protein complex"/>
    <property type="evidence" value="ECO:0007669"/>
    <property type="project" value="TreeGrafter"/>
</dbReference>
<keyword evidence="4 7" id="KW-0812">Transmembrane</keyword>
<sequence length="404" mass="45741">MNFPLFIAKRIIFRGQRTFSKLIVRVTIGALALAVIAILLSVAILRGFKDEITDKQRGFFSDIIITKQDLNQAENTPISLTPGKIEEIRNIPNVVSISPFATKVGIMNVNGEVEGVMLKGVESTYDQSFLAKTLVRGDTLNFQAAADGQLLISSYLSERLNLELNDSFVMSFVQDNRTRKRKFVVKGIFRTNSEELDNNYVIGSLDLIRRLNNLGDTEAGAYEIRIKNFEQLQQTTDEVDDVLPLDMKSINVVEHLADIFNWLKMLDMNDDIIFVLMVIVAIINMISSLLITILERTFLIGMLKAMGMINREIRKIFLLNSLYLISYGLVIGNVVALFLYFLQNQTHFFKLDPAIYYIEYVPMSIDFGTVVLLNVSIVLIALLTLFVPSMLISRISPIKTIQFK</sequence>
<evidence type="ECO:0000256" key="3">
    <source>
        <dbReference type="ARBA" id="ARBA00022475"/>
    </source>
</evidence>